<feature type="compositionally biased region" description="Polar residues" evidence="5">
    <location>
        <begin position="225"/>
        <end position="237"/>
    </location>
</feature>
<gene>
    <name evidence="7" type="ORF">T459_31093</name>
</gene>
<evidence type="ECO:0000256" key="5">
    <source>
        <dbReference type="SAM" id="MobiDB-lite"/>
    </source>
</evidence>
<dbReference type="Gene3D" id="3.30.1330.80">
    <property type="entry name" value="Hypothetical protein, similar to alpha- acetolactate decarboxylase, domain 2"/>
    <property type="match status" value="1"/>
</dbReference>
<dbReference type="STRING" id="4072.A0A2G2YA94"/>
<reference evidence="7 8" key="1">
    <citation type="journal article" date="2014" name="Nat. Genet.">
        <title>Genome sequence of the hot pepper provides insights into the evolution of pungency in Capsicum species.</title>
        <authorList>
            <person name="Kim S."/>
            <person name="Park M."/>
            <person name="Yeom S.I."/>
            <person name="Kim Y.M."/>
            <person name="Lee J.M."/>
            <person name="Lee H.A."/>
            <person name="Seo E."/>
            <person name="Choi J."/>
            <person name="Cheong K."/>
            <person name="Kim K.T."/>
            <person name="Jung K."/>
            <person name="Lee G.W."/>
            <person name="Oh S.K."/>
            <person name="Bae C."/>
            <person name="Kim S.B."/>
            <person name="Lee H.Y."/>
            <person name="Kim S.Y."/>
            <person name="Kim M.S."/>
            <person name="Kang B.C."/>
            <person name="Jo Y.D."/>
            <person name="Yang H.B."/>
            <person name="Jeong H.J."/>
            <person name="Kang W.H."/>
            <person name="Kwon J.K."/>
            <person name="Shin C."/>
            <person name="Lim J.Y."/>
            <person name="Park J.H."/>
            <person name="Huh J.H."/>
            <person name="Kim J.S."/>
            <person name="Kim B.D."/>
            <person name="Cohen O."/>
            <person name="Paran I."/>
            <person name="Suh M.C."/>
            <person name="Lee S.B."/>
            <person name="Kim Y.K."/>
            <person name="Shin Y."/>
            <person name="Noh S.J."/>
            <person name="Park J."/>
            <person name="Seo Y.S."/>
            <person name="Kwon S.Y."/>
            <person name="Kim H.A."/>
            <person name="Park J.M."/>
            <person name="Kim H.J."/>
            <person name="Choi S.B."/>
            <person name="Bosland P.W."/>
            <person name="Reeves G."/>
            <person name="Jo S.H."/>
            <person name="Lee B.W."/>
            <person name="Cho H.T."/>
            <person name="Choi H.S."/>
            <person name="Lee M.S."/>
            <person name="Yu Y."/>
            <person name="Do Choi Y."/>
            <person name="Park B.S."/>
            <person name="van Deynze A."/>
            <person name="Ashrafi H."/>
            <person name="Hill T."/>
            <person name="Kim W.T."/>
            <person name="Pai H.S."/>
            <person name="Ahn H.K."/>
            <person name="Yeam I."/>
            <person name="Giovannoni J.J."/>
            <person name="Rose J.K."/>
            <person name="Sorensen I."/>
            <person name="Lee S.J."/>
            <person name="Kim R.W."/>
            <person name="Choi I.Y."/>
            <person name="Choi B.S."/>
            <person name="Lim J.S."/>
            <person name="Lee Y.H."/>
            <person name="Choi D."/>
        </authorList>
    </citation>
    <scope>NUCLEOTIDE SEQUENCE [LARGE SCALE GENOMIC DNA]</scope>
    <source>
        <strain evidence="8">cv. CM334</strain>
    </source>
</reference>
<evidence type="ECO:0000259" key="6">
    <source>
        <dbReference type="PROSITE" id="PS51742"/>
    </source>
</evidence>
<dbReference type="GO" id="GO:0005634">
    <property type="term" value="C:nucleus"/>
    <property type="evidence" value="ECO:0007669"/>
    <property type="project" value="UniProtKB-SubCell"/>
</dbReference>
<feature type="region of interest" description="Disordered" evidence="5">
    <location>
        <begin position="225"/>
        <end position="274"/>
    </location>
</feature>
<name>A0A2G2YA94_CAPAN</name>
<keyword evidence="3 4" id="KW-0804">Transcription</keyword>
<feature type="compositionally biased region" description="Low complexity" evidence="5">
    <location>
        <begin position="238"/>
        <end position="255"/>
    </location>
</feature>
<dbReference type="AlphaFoldDB" id="A0A2G2YA94"/>
<reference evidence="7 8" key="2">
    <citation type="journal article" date="2017" name="Genome Biol.">
        <title>New reference genome sequences of hot pepper reveal the massive evolution of plant disease-resistance genes by retroduplication.</title>
        <authorList>
            <person name="Kim S."/>
            <person name="Park J."/>
            <person name="Yeom S.I."/>
            <person name="Kim Y.M."/>
            <person name="Seo E."/>
            <person name="Kim K.T."/>
            <person name="Kim M.S."/>
            <person name="Lee J.M."/>
            <person name="Cheong K."/>
            <person name="Shin H.S."/>
            <person name="Kim S.B."/>
            <person name="Han K."/>
            <person name="Lee J."/>
            <person name="Park M."/>
            <person name="Lee H.A."/>
            <person name="Lee H.Y."/>
            <person name="Lee Y."/>
            <person name="Oh S."/>
            <person name="Lee J.H."/>
            <person name="Choi E."/>
            <person name="Choi E."/>
            <person name="Lee S.E."/>
            <person name="Jeon J."/>
            <person name="Kim H."/>
            <person name="Choi G."/>
            <person name="Song H."/>
            <person name="Lee J."/>
            <person name="Lee S.C."/>
            <person name="Kwon J.K."/>
            <person name="Lee H.Y."/>
            <person name="Koo N."/>
            <person name="Hong Y."/>
            <person name="Kim R.W."/>
            <person name="Kang W.H."/>
            <person name="Huh J.H."/>
            <person name="Kang B.C."/>
            <person name="Yang T.J."/>
            <person name="Lee Y.H."/>
            <person name="Bennetzen J.L."/>
            <person name="Choi D."/>
        </authorList>
    </citation>
    <scope>NUCLEOTIDE SEQUENCE [LARGE SCALE GENOMIC DNA]</scope>
    <source>
        <strain evidence="8">cv. CM334</strain>
    </source>
</reference>
<dbReference type="Proteomes" id="UP000222542">
    <property type="component" value="Unassembled WGS sequence"/>
</dbReference>
<dbReference type="Pfam" id="PF03479">
    <property type="entry name" value="PCC"/>
    <property type="match status" value="1"/>
</dbReference>
<evidence type="ECO:0000256" key="3">
    <source>
        <dbReference type="ARBA" id="ARBA00023163"/>
    </source>
</evidence>
<accession>A0A2G2YA94</accession>
<comment type="domain">
    <text evidence="4">The PPC domain mediates interactions between AHL proteins.</text>
</comment>
<dbReference type="InterPro" id="IPR039605">
    <property type="entry name" value="AHL"/>
</dbReference>
<dbReference type="EMBL" id="AYRZ02000012">
    <property type="protein sequence ID" value="PHT66668.1"/>
    <property type="molecule type" value="Genomic_DNA"/>
</dbReference>
<evidence type="ECO:0000313" key="8">
    <source>
        <dbReference type="Proteomes" id="UP000222542"/>
    </source>
</evidence>
<evidence type="ECO:0000256" key="4">
    <source>
        <dbReference type="RuleBase" id="RU367031"/>
    </source>
</evidence>
<dbReference type="SUPFAM" id="SSF117856">
    <property type="entry name" value="AF0104/ALDC/Ptd012-like"/>
    <property type="match status" value="1"/>
</dbReference>
<keyword evidence="4" id="KW-0539">Nucleus</keyword>
<sequence>MENCKPGDVSVVKGDTLSLDLCPKNDLMKDSMKDVPYSSVVGNLMYAQVCTHPDIDIAFTVNLIDMVKGEDIVIEHMPIDLMLADPLTEELRPIVFMQHVQNVGVIESFDLLGTTGFGLTPHIVSVNAGEDVAYKIMLFSQNAPRAVCILSATGAISNVTLRQTFGGTVTYEGRFDIVSLSGSFIPSEISSQQSKKGGFSVSLARSDGRIFGGGVAGVLTAASPVQASPSPLDSNLDGSTGSNSPPSCGTSSESSGGQGSPLNLSGPVCNNEED</sequence>
<protein>
    <recommendedName>
        <fullName evidence="4">AT-hook motif nuclear-localized protein</fullName>
    </recommendedName>
</protein>
<keyword evidence="2 4" id="KW-0238">DNA-binding</keyword>
<dbReference type="PANTHER" id="PTHR31500">
    <property type="entry name" value="AT-HOOK MOTIF NUCLEAR-LOCALIZED PROTEIN 9"/>
    <property type="match status" value="1"/>
</dbReference>
<evidence type="ECO:0000313" key="7">
    <source>
        <dbReference type="EMBL" id="PHT66668.1"/>
    </source>
</evidence>
<dbReference type="CDD" id="cd11378">
    <property type="entry name" value="DUF296"/>
    <property type="match status" value="1"/>
</dbReference>
<dbReference type="PANTHER" id="PTHR31500:SF57">
    <property type="entry name" value="AT-HOOK MOTIF NUCLEAR-LOCALIZED PROTEIN 10"/>
    <property type="match status" value="1"/>
</dbReference>
<comment type="subcellular location">
    <subcellularLocation>
        <location evidence="4">Nucleus</location>
    </subcellularLocation>
</comment>
<feature type="domain" description="PPC" evidence="6">
    <location>
        <begin position="115"/>
        <end position="256"/>
    </location>
</feature>
<dbReference type="Gramene" id="PHT66668">
    <property type="protein sequence ID" value="PHT66668"/>
    <property type="gene ID" value="T459_31093"/>
</dbReference>
<keyword evidence="8" id="KW-1185">Reference proteome</keyword>
<keyword evidence="1 4" id="KW-0805">Transcription regulation</keyword>
<evidence type="ECO:0000256" key="2">
    <source>
        <dbReference type="ARBA" id="ARBA00023125"/>
    </source>
</evidence>
<comment type="caution">
    <text evidence="7">The sequence shown here is derived from an EMBL/GenBank/DDBJ whole genome shotgun (WGS) entry which is preliminary data.</text>
</comment>
<dbReference type="GO" id="GO:0003680">
    <property type="term" value="F:minor groove of adenine-thymine-rich DNA binding"/>
    <property type="evidence" value="ECO:0007669"/>
    <property type="project" value="UniProtKB-UniRule"/>
</dbReference>
<evidence type="ECO:0000256" key="1">
    <source>
        <dbReference type="ARBA" id="ARBA00023015"/>
    </source>
</evidence>
<dbReference type="InterPro" id="IPR005175">
    <property type="entry name" value="PPC_dom"/>
</dbReference>
<organism evidence="7 8">
    <name type="scientific">Capsicum annuum</name>
    <name type="common">Capsicum pepper</name>
    <dbReference type="NCBI Taxonomy" id="4072"/>
    <lineage>
        <taxon>Eukaryota</taxon>
        <taxon>Viridiplantae</taxon>
        <taxon>Streptophyta</taxon>
        <taxon>Embryophyta</taxon>
        <taxon>Tracheophyta</taxon>
        <taxon>Spermatophyta</taxon>
        <taxon>Magnoliopsida</taxon>
        <taxon>eudicotyledons</taxon>
        <taxon>Gunneridae</taxon>
        <taxon>Pentapetalae</taxon>
        <taxon>asterids</taxon>
        <taxon>lamiids</taxon>
        <taxon>Solanales</taxon>
        <taxon>Solanaceae</taxon>
        <taxon>Solanoideae</taxon>
        <taxon>Capsiceae</taxon>
        <taxon>Capsicum</taxon>
    </lineage>
</organism>
<proteinExistence type="predicted"/>
<dbReference type="PROSITE" id="PS51742">
    <property type="entry name" value="PPC"/>
    <property type="match status" value="1"/>
</dbReference>
<comment type="function">
    <text evidence="4">Transcription factor that specifically binds AT-rich DNA sequences related to the nuclear matrix attachment regions (MARs).</text>
</comment>